<dbReference type="AlphaFoldDB" id="A0A450T2E8"/>
<sequence length="529" mass="58599">MKRFCLLLLLSLLGWRPVFAAEPWQLPSADTLLHGIAGEGSVDAIRVKRFTFEGNTVITDEELAAEAAPYTRRAINLRDLEALRMQLTRLYRQRGFIGSGALIPDQQIGDDGRLRIVLVEGKLGTVAINGLDRLNRGYLLPVFQKMRDSPLNMGDLEVTLRSLESNPRLKKLRGKIRPTGTLGVADLDLKAEENAAGYLHWHFNNHRPPSVGAEQAGISFGTHNLSGRGDALALKLGHSDGGSSYSAAYSYPFQGALGDIGFHYSRQSAVLVETPFDVLDIEGKTEEFGLRLTRHGLFKAGRRHHLSLAFQHRRSASSLLGQDFSFAPGVRNGKSRVSVLRLEYRLSLRRKDWGMAMGNTLSWGLDTLGATVNQDAPDGRFLSWAGALEMVRKLGRNTDFVGRVTAQISPDPLLPLEKFPVGGVNGVRGYRENHLVRDNGVKASLEVGRRFNDGKARLLGFVDWGRAWNSEDYSPSGEEIASVGLGLEWRLNRHLNGRFYWAHALRDRPEGNEDLQDRGIHFSVGGAVF</sequence>
<evidence type="ECO:0000256" key="3">
    <source>
        <dbReference type="ARBA" id="ARBA00022448"/>
    </source>
</evidence>
<evidence type="ECO:0000256" key="4">
    <source>
        <dbReference type="ARBA" id="ARBA00022452"/>
    </source>
</evidence>
<protein>
    <submittedName>
        <fullName evidence="11">Hemolysin activation/secretion protein</fullName>
    </submittedName>
</protein>
<evidence type="ECO:0000256" key="6">
    <source>
        <dbReference type="ARBA" id="ARBA00022927"/>
    </source>
</evidence>
<feature type="domain" description="POTRA" evidence="10">
    <location>
        <begin position="45"/>
        <end position="121"/>
    </location>
</feature>
<gene>
    <name evidence="11" type="ORF">BECKDK2373C_GA0170839_108311</name>
</gene>
<evidence type="ECO:0000256" key="8">
    <source>
        <dbReference type="ARBA" id="ARBA00023237"/>
    </source>
</evidence>
<dbReference type="InterPro" id="IPR034746">
    <property type="entry name" value="POTRA"/>
</dbReference>
<feature type="signal peptide" evidence="9">
    <location>
        <begin position="1"/>
        <end position="20"/>
    </location>
</feature>
<evidence type="ECO:0000256" key="1">
    <source>
        <dbReference type="ARBA" id="ARBA00004442"/>
    </source>
</evidence>
<keyword evidence="8" id="KW-0998">Cell outer membrane</keyword>
<keyword evidence="9" id="KW-0732">Signal</keyword>
<dbReference type="PANTHER" id="PTHR34597">
    <property type="entry name" value="SLR1661 PROTEIN"/>
    <property type="match status" value="1"/>
</dbReference>
<keyword evidence="6" id="KW-0653">Protein transport</keyword>
<accession>A0A450T2E8</accession>
<dbReference type="Pfam" id="PF08479">
    <property type="entry name" value="POTRA_2"/>
    <property type="match status" value="1"/>
</dbReference>
<evidence type="ECO:0000256" key="2">
    <source>
        <dbReference type="ARBA" id="ARBA00009055"/>
    </source>
</evidence>
<reference evidence="11" key="1">
    <citation type="submission" date="2019-02" db="EMBL/GenBank/DDBJ databases">
        <authorList>
            <person name="Gruber-Vodicka R. H."/>
            <person name="Seah K. B. B."/>
        </authorList>
    </citation>
    <scope>NUCLEOTIDE SEQUENCE</scope>
    <source>
        <strain evidence="11">BECK_DK161</strain>
    </source>
</reference>
<dbReference type="InterPro" id="IPR013686">
    <property type="entry name" value="Polypept-transport_assoc_ShlB"/>
</dbReference>
<keyword evidence="4" id="KW-1134">Transmembrane beta strand</keyword>
<dbReference type="Gene3D" id="3.10.20.310">
    <property type="entry name" value="membrane protein fhac"/>
    <property type="match status" value="1"/>
</dbReference>
<keyword evidence="3" id="KW-0813">Transport</keyword>
<evidence type="ECO:0000256" key="9">
    <source>
        <dbReference type="SAM" id="SignalP"/>
    </source>
</evidence>
<comment type="subcellular location">
    <subcellularLocation>
        <location evidence="1">Cell outer membrane</location>
    </subcellularLocation>
</comment>
<keyword evidence="5" id="KW-0812">Transmembrane</keyword>
<dbReference type="Gene3D" id="2.40.160.50">
    <property type="entry name" value="membrane protein fhac: a member of the omp85/tpsb transporter family"/>
    <property type="match status" value="1"/>
</dbReference>
<evidence type="ECO:0000259" key="10">
    <source>
        <dbReference type="PROSITE" id="PS51779"/>
    </source>
</evidence>
<dbReference type="GO" id="GO:0008320">
    <property type="term" value="F:protein transmembrane transporter activity"/>
    <property type="evidence" value="ECO:0007669"/>
    <property type="project" value="TreeGrafter"/>
</dbReference>
<dbReference type="GO" id="GO:0098046">
    <property type="term" value="C:type V protein secretion system complex"/>
    <property type="evidence" value="ECO:0007669"/>
    <property type="project" value="TreeGrafter"/>
</dbReference>
<dbReference type="GO" id="GO:0009279">
    <property type="term" value="C:cell outer membrane"/>
    <property type="evidence" value="ECO:0007669"/>
    <property type="project" value="UniProtKB-SubCell"/>
</dbReference>
<dbReference type="EMBL" id="CAADEY010000083">
    <property type="protein sequence ID" value="VFJ60650.1"/>
    <property type="molecule type" value="Genomic_DNA"/>
</dbReference>
<feature type="chain" id="PRO_5019497110" evidence="9">
    <location>
        <begin position="21"/>
        <end position="529"/>
    </location>
</feature>
<organism evidence="11">
    <name type="scientific">Candidatus Kentrum sp. DK</name>
    <dbReference type="NCBI Taxonomy" id="2126562"/>
    <lineage>
        <taxon>Bacteria</taxon>
        <taxon>Pseudomonadati</taxon>
        <taxon>Pseudomonadota</taxon>
        <taxon>Gammaproteobacteria</taxon>
        <taxon>Candidatus Kentrum</taxon>
    </lineage>
</organism>
<dbReference type="InterPro" id="IPR051544">
    <property type="entry name" value="TPS_OM_transporter"/>
</dbReference>
<evidence type="ECO:0000313" key="11">
    <source>
        <dbReference type="EMBL" id="VFJ60650.1"/>
    </source>
</evidence>
<evidence type="ECO:0000256" key="5">
    <source>
        <dbReference type="ARBA" id="ARBA00022692"/>
    </source>
</evidence>
<proteinExistence type="inferred from homology"/>
<dbReference type="Pfam" id="PF03865">
    <property type="entry name" value="ShlB"/>
    <property type="match status" value="1"/>
</dbReference>
<dbReference type="PANTHER" id="PTHR34597:SF3">
    <property type="entry name" value="OUTER MEMBRANE TRANSPORTER CDIB"/>
    <property type="match status" value="1"/>
</dbReference>
<name>A0A450T2E8_9GAMM</name>
<dbReference type="GO" id="GO:0046819">
    <property type="term" value="P:protein secretion by the type V secretion system"/>
    <property type="evidence" value="ECO:0007669"/>
    <property type="project" value="TreeGrafter"/>
</dbReference>
<evidence type="ECO:0000256" key="7">
    <source>
        <dbReference type="ARBA" id="ARBA00023136"/>
    </source>
</evidence>
<keyword evidence="7" id="KW-0472">Membrane</keyword>
<comment type="similarity">
    <text evidence="2">Belongs to the TPS (TC 1.B.20) family.</text>
</comment>
<dbReference type="PROSITE" id="PS51779">
    <property type="entry name" value="POTRA"/>
    <property type="match status" value="1"/>
</dbReference>
<dbReference type="InterPro" id="IPR005565">
    <property type="entry name" value="Hemolysn_activator_HlyB_C"/>
</dbReference>